<accession>M1WL80</accession>
<evidence type="ECO:0000313" key="3">
    <source>
        <dbReference type="Proteomes" id="UP000011724"/>
    </source>
</evidence>
<dbReference type="Pfam" id="PF12945">
    <property type="entry name" value="PilZNR"/>
    <property type="match status" value="1"/>
</dbReference>
<dbReference type="InterPro" id="IPR009926">
    <property type="entry name" value="T3SS_YcgR_PilZN"/>
</dbReference>
<dbReference type="RefSeq" id="WP_015413455.1">
    <property type="nucleotide sequence ID" value="NC_020409.1"/>
</dbReference>
<dbReference type="BioCyc" id="DPIE1322246:BN4_RS00855-MONOMER"/>
<gene>
    <name evidence="2" type="ordered locus">BN4_10160</name>
</gene>
<keyword evidence="3" id="KW-1185">Reference proteome</keyword>
<dbReference type="OrthoDB" id="5455618at2"/>
<dbReference type="Proteomes" id="UP000011724">
    <property type="component" value="Chromosome"/>
</dbReference>
<protein>
    <recommendedName>
        <fullName evidence="1">Type III secretion system flagellar brake protein YcgR PilZN domain-containing protein</fullName>
    </recommendedName>
</protein>
<evidence type="ECO:0000259" key="1">
    <source>
        <dbReference type="Pfam" id="PF12945"/>
    </source>
</evidence>
<sequence>MVKLGVGAKVLIEFSTFGDRFLSVVADVKNDGRLLVYSPVSLPIIERLRTDQNVLVRFAHKGSLKGFRSRVLNQIESVHSLFELEKPIHTFDAEERSEPRCACHFPGSLVVEGERAALIVVEDMSAHSTRIRFLNGGLTPFLQDFSGLIVTLKFYPFNVDQGYAIDCRIKNLFIKDGIEYAVLDYEQDEFEMRSRIAQFIDSRLCCALARI</sequence>
<dbReference type="AlphaFoldDB" id="M1WL80"/>
<organism evidence="2 3">
    <name type="scientific">Pseudodesulfovibrio piezophilus (strain DSM 21447 / JCM 15486 / C1TLV30)</name>
    <name type="common">Desulfovibrio piezophilus</name>
    <dbReference type="NCBI Taxonomy" id="1322246"/>
    <lineage>
        <taxon>Bacteria</taxon>
        <taxon>Pseudomonadati</taxon>
        <taxon>Thermodesulfobacteriota</taxon>
        <taxon>Desulfovibrionia</taxon>
        <taxon>Desulfovibrionales</taxon>
        <taxon>Desulfovibrionaceae</taxon>
    </lineage>
</organism>
<dbReference type="STRING" id="1322246.BN4_10160"/>
<name>M1WL80_PSEP2</name>
<feature type="domain" description="Type III secretion system flagellar brake protein YcgR PilZN" evidence="1">
    <location>
        <begin position="6"/>
        <end position="87"/>
    </location>
</feature>
<reference evidence="3" key="2">
    <citation type="journal article" date="2013" name="Stand. Genomic Sci.">
        <title>Complete genome sequence of Desulfocapsa sulfexigens, a marine deltaproteobacterium specialized in disproportionating inorganic sulfur compounds.</title>
        <authorList>
            <person name="Finster K.W."/>
            <person name="Kjeldsen K.U."/>
            <person name="Kube M."/>
            <person name="Reinhardt R."/>
            <person name="Mussmann M."/>
            <person name="Amann R."/>
            <person name="Schreiber L."/>
        </authorList>
    </citation>
    <scope>NUCLEOTIDE SEQUENCE [LARGE SCALE GENOMIC DNA]</scope>
    <source>
        <strain evidence="3">DSM 10523 / SB164P1</strain>
    </source>
</reference>
<dbReference type="eggNOG" id="ENOG50317D0">
    <property type="taxonomic scope" value="Bacteria"/>
</dbReference>
<dbReference type="KEGG" id="dpi:BN4_10160"/>
<evidence type="ECO:0000313" key="2">
    <source>
        <dbReference type="EMBL" id="CCH47400.1"/>
    </source>
</evidence>
<dbReference type="PATRIC" id="fig|879567.3.peg.167"/>
<reference evidence="2 3" key="1">
    <citation type="journal article" date="2013" name="PLoS ONE">
        <title>The first genomic and proteomic characterization of a deep-sea sulfate reducer: insights into the piezophilic lifestyle of Desulfovibrio piezophilus.</title>
        <authorList>
            <person name="Pradel N."/>
            <person name="Ji B."/>
            <person name="Gimenez G."/>
            <person name="Talla E."/>
            <person name="Lenoble P."/>
            <person name="Garel M."/>
            <person name="Tamburini C."/>
            <person name="Fourquet P."/>
            <person name="Lebrun R."/>
            <person name="Bertin P."/>
            <person name="Denis Y."/>
            <person name="Pophillat M."/>
            <person name="Barbe V."/>
            <person name="Ollivier B."/>
            <person name="Dolla A."/>
        </authorList>
    </citation>
    <scope>NUCLEOTIDE SEQUENCE [LARGE SCALE GENOMIC DNA]</scope>
    <source>
        <strain evidence="3">DSM 10523 / SB164P1</strain>
    </source>
</reference>
<dbReference type="EMBL" id="FO203427">
    <property type="protein sequence ID" value="CCH47400.1"/>
    <property type="molecule type" value="Genomic_DNA"/>
</dbReference>
<proteinExistence type="predicted"/>
<dbReference type="HOGENOM" id="CLU_1313747_0_0_7"/>